<gene>
    <name evidence="1" type="ORF">DOTSEDRAFT_20800</name>
</gene>
<dbReference type="HOGENOM" id="CLU_1855231_0_0_1"/>
<reference evidence="1 2" key="2">
    <citation type="journal article" date="2012" name="PLoS Pathog.">
        <title>Diverse lifestyles and strategies of plant pathogenesis encoded in the genomes of eighteen Dothideomycetes fungi.</title>
        <authorList>
            <person name="Ohm R.A."/>
            <person name="Feau N."/>
            <person name="Henrissat B."/>
            <person name="Schoch C.L."/>
            <person name="Horwitz B.A."/>
            <person name="Barry K.W."/>
            <person name="Condon B.J."/>
            <person name="Copeland A.C."/>
            <person name="Dhillon B."/>
            <person name="Glaser F."/>
            <person name="Hesse C.N."/>
            <person name="Kosti I."/>
            <person name="LaButti K."/>
            <person name="Lindquist E.A."/>
            <person name="Lucas S."/>
            <person name="Salamov A.A."/>
            <person name="Bradshaw R.E."/>
            <person name="Ciuffetti L."/>
            <person name="Hamelin R.C."/>
            <person name="Kema G.H.J."/>
            <person name="Lawrence C."/>
            <person name="Scott J.A."/>
            <person name="Spatafora J.W."/>
            <person name="Turgeon B.G."/>
            <person name="de Wit P.J.G.M."/>
            <person name="Zhong S."/>
            <person name="Goodwin S.B."/>
            <person name="Grigoriev I.V."/>
        </authorList>
    </citation>
    <scope>NUCLEOTIDE SEQUENCE [LARGE SCALE GENOMIC DNA]</scope>
    <source>
        <strain evidence="2">NZE10 / CBS 128990</strain>
    </source>
</reference>
<dbReference type="AlphaFoldDB" id="N1PVL1"/>
<organism evidence="1 2">
    <name type="scientific">Dothistroma septosporum (strain NZE10 / CBS 128990)</name>
    <name type="common">Red band needle blight fungus</name>
    <name type="synonym">Mycosphaerella pini</name>
    <dbReference type="NCBI Taxonomy" id="675120"/>
    <lineage>
        <taxon>Eukaryota</taxon>
        <taxon>Fungi</taxon>
        <taxon>Dikarya</taxon>
        <taxon>Ascomycota</taxon>
        <taxon>Pezizomycotina</taxon>
        <taxon>Dothideomycetes</taxon>
        <taxon>Dothideomycetidae</taxon>
        <taxon>Mycosphaerellales</taxon>
        <taxon>Mycosphaerellaceae</taxon>
        <taxon>Dothistroma</taxon>
    </lineage>
</organism>
<protein>
    <submittedName>
        <fullName evidence="1">Uncharacterized protein</fullName>
    </submittedName>
</protein>
<name>N1PVL1_DOTSN</name>
<proteinExistence type="predicted"/>
<dbReference type="EMBL" id="KB446536">
    <property type="protein sequence ID" value="EME46978.1"/>
    <property type="molecule type" value="Genomic_DNA"/>
</dbReference>
<keyword evidence="2" id="KW-1185">Reference proteome</keyword>
<evidence type="ECO:0000313" key="2">
    <source>
        <dbReference type="Proteomes" id="UP000016933"/>
    </source>
</evidence>
<evidence type="ECO:0000313" key="1">
    <source>
        <dbReference type="EMBL" id="EME46978.1"/>
    </source>
</evidence>
<reference evidence="2" key="1">
    <citation type="journal article" date="2012" name="PLoS Genet.">
        <title>The genomes of the fungal plant pathogens Cladosporium fulvum and Dothistroma septosporum reveal adaptation to different hosts and lifestyles but also signatures of common ancestry.</title>
        <authorList>
            <person name="de Wit P.J.G.M."/>
            <person name="van der Burgt A."/>
            <person name="Oekmen B."/>
            <person name="Stergiopoulos I."/>
            <person name="Abd-Elsalam K.A."/>
            <person name="Aerts A.L."/>
            <person name="Bahkali A.H."/>
            <person name="Beenen H.G."/>
            <person name="Chettri P."/>
            <person name="Cox M.P."/>
            <person name="Datema E."/>
            <person name="de Vries R.P."/>
            <person name="Dhillon B."/>
            <person name="Ganley A.R."/>
            <person name="Griffiths S.A."/>
            <person name="Guo Y."/>
            <person name="Hamelin R.C."/>
            <person name="Henrissat B."/>
            <person name="Kabir M.S."/>
            <person name="Jashni M.K."/>
            <person name="Kema G."/>
            <person name="Klaubauf S."/>
            <person name="Lapidus A."/>
            <person name="Levasseur A."/>
            <person name="Lindquist E."/>
            <person name="Mehrabi R."/>
            <person name="Ohm R.A."/>
            <person name="Owen T.J."/>
            <person name="Salamov A."/>
            <person name="Schwelm A."/>
            <person name="Schijlen E."/>
            <person name="Sun H."/>
            <person name="van den Burg H.A."/>
            <person name="van Ham R.C.H.J."/>
            <person name="Zhang S."/>
            <person name="Goodwin S.B."/>
            <person name="Grigoriev I.V."/>
            <person name="Collemare J."/>
            <person name="Bradshaw R.E."/>
        </authorList>
    </citation>
    <scope>NUCLEOTIDE SEQUENCE [LARGE SCALE GENOMIC DNA]</scope>
    <source>
        <strain evidence="2">NZE10 / CBS 128990</strain>
    </source>
</reference>
<accession>N1PVL1</accession>
<sequence>MYAPQRLAIPRLDVRASNASYLEGHSPVNIQPPHNTAIGIVEVYVYVFLPAWRQIPKDLVRLMWKAVTQKMLTKLVINAVDKLHKQALKGCYEVITRNMAAAGRQCLQNGSWDITYAGAAREEHDMTLNVRSHPSHNA</sequence>
<dbReference type="Proteomes" id="UP000016933">
    <property type="component" value="Unassembled WGS sequence"/>
</dbReference>